<evidence type="ECO:0000313" key="2">
    <source>
        <dbReference type="Proteomes" id="UP001057375"/>
    </source>
</evidence>
<name>A0ABQ5KD22_9EUKA</name>
<dbReference type="PANTHER" id="PTHR32063">
    <property type="match status" value="1"/>
</dbReference>
<dbReference type="Gene3D" id="3.30.2090.10">
    <property type="entry name" value="Multidrug efflux transporter AcrB TolC docking domain, DN and DC subdomains"/>
    <property type="match status" value="1"/>
</dbReference>
<dbReference type="PANTHER" id="PTHR32063:SF18">
    <property type="entry name" value="CATION EFFLUX SYSTEM PROTEIN"/>
    <property type="match status" value="1"/>
</dbReference>
<dbReference type="Proteomes" id="UP001057375">
    <property type="component" value="Unassembled WGS sequence"/>
</dbReference>
<organism evidence="1 2">
    <name type="scientific">Aduncisulcus paluster</name>
    <dbReference type="NCBI Taxonomy" id="2918883"/>
    <lineage>
        <taxon>Eukaryota</taxon>
        <taxon>Metamonada</taxon>
        <taxon>Carpediemonas-like organisms</taxon>
        <taxon>Aduncisulcus</taxon>
    </lineage>
</organism>
<accession>A0ABQ5KD22</accession>
<dbReference type="EMBL" id="BQXS01001297">
    <property type="protein sequence ID" value="GKT30442.1"/>
    <property type="molecule type" value="Genomic_DNA"/>
</dbReference>
<feature type="non-terminal residue" evidence="1">
    <location>
        <position position="271"/>
    </location>
</feature>
<protein>
    <submittedName>
        <fullName evidence="1">Acriflavin resistance protein like protein</fullName>
    </submittedName>
</protein>
<dbReference type="Gene3D" id="3.30.70.1440">
    <property type="entry name" value="Multidrug efflux transporter AcrB pore domain"/>
    <property type="match status" value="1"/>
</dbReference>
<dbReference type="Gene3D" id="1.20.1640.10">
    <property type="entry name" value="Multidrug efflux transporter AcrB transmembrane domain"/>
    <property type="match status" value="1"/>
</dbReference>
<dbReference type="InterPro" id="IPR001036">
    <property type="entry name" value="Acrflvin-R"/>
</dbReference>
<gene>
    <name evidence="1" type="ORF">ADUPG1_001513</name>
</gene>
<comment type="caution">
    <text evidence="1">The sequence shown here is derived from an EMBL/GenBank/DDBJ whole genome shotgun (WGS) entry which is preliminary data.</text>
</comment>
<evidence type="ECO:0000313" key="1">
    <source>
        <dbReference type="EMBL" id="GKT30442.1"/>
    </source>
</evidence>
<dbReference type="Pfam" id="PF00873">
    <property type="entry name" value="ACR_tran"/>
    <property type="match status" value="1"/>
</dbReference>
<sequence length="271" mass="31134">VLSFVTPQLTTEFFPYVDKDLFYIDIKSELPGNIEATEKLSDQVVDILSSEPEISSYTVAIGDGMPKFYITMRPATPSKDFAQMLIKFDLGDEKDRRFHSRDEFATYIQDLLDKKITAGKCTVNRLQNAEPQDAKIIIRVSGSNVERVDEFTRQLTDKVREVEGTLNVRNNLKPYTFQFEIDVDSDKASSMGMTKYDIQKQMNLALYGYDASVYRRDGKEYNIVVQGNIEDTTDIETFMIKSSLTENKIPMHSYSEVNLGKKLDNINRYDR</sequence>
<keyword evidence="2" id="KW-1185">Reference proteome</keyword>
<proteinExistence type="predicted"/>
<dbReference type="Gene3D" id="3.30.70.1430">
    <property type="entry name" value="Multidrug efflux transporter AcrB pore domain"/>
    <property type="match status" value="1"/>
</dbReference>
<dbReference type="InterPro" id="IPR027463">
    <property type="entry name" value="AcrB_DN_DC_subdom"/>
</dbReference>
<reference evidence="1" key="1">
    <citation type="submission" date="2022-03" db="EMBL/GenBank/DDBJ databases">
        <title>Draft genome sequence of Aduncisulcus paluster, a free-living microaerophilic Fornicata.</title>
        <authorList>
            <person name="Yuyama I."/>
            <person name="Kume K."/>
            <person name="Tamura T."/>
            <person name="Inagaki Y."/>
            <person name="Hashimoto T."/>
        </authorList>
    </citation>
    <scope>NUCLEOTIDE SEQUENCE</scope>
    <source>
        <strain evidence="1">NY0171</strain>
    </source>
</reference>
<feature type="non-terminal residue" evidence="1">
    <location>
        <position position="1"/>
    </location>
</feature>
<dbReference type="SUPFAM" id="SSF82714">
    <property type="entry name" value="Multidrug efflux transporter AcrB TolC docking domain, DN and DC subdomains"/>
    <property type="match status" value="1"/>
</dbReference>